<accession>M3H4R4</accession>
<gene>
    <name evidence="1" type="ORF">LEP1GSC150_5174</name>
</gene>
<sequence length="40" mass="4704">MFFFLILYSHDRTLLLFAGNLQENENTMEDSEDTFQNGDS</sequence>
<dbReference type="Proteomes" id="UP000011778">
    <property type="component" value="Unassembled WGS sequence"/>
</dbReference>
<proteinExistence type="predicted"/>
<evidence type="ECO:0000313" key="2">
    <source>
        <dbReference type="Proteomes" id="UP000011778"/>
    </source>
</evidence>
<protein>
    <submittedName>
        <fullName evidence="1">Uncharacterized protein</fullName>
    </submittedName>
</protein>
<name>M3H4R4_LEPIT</name>
<reference evidence="1 2" key="1">
    <citation type="submission" date="2013-02" db="EMBL/GenBank/DDBJ databases">
        <authorList>
            <person name="Harkins D.M."/>
            <person name="Durkin A.S."/>
            <person name="Brinkac L.M."/>
            <person name="Haft D.H."/>
            <person name="Selengut J.D."/>
            <person name="Sanka R."/>
            <person name="DePew J."/>
            <person name="Purushe J."/>
            <person name="Tulsiani S.M."/>
            <person name="Graham G.C."/>
            <person name="Burns M.-A."/>
            <person name="Dohnt M.F."/>
            <person name="Smythe L.D."/>
            <person name="McKay D.B."/>
            <person name="Craig S.B."/>
            <person name="Vinetz J.M."/>
            <person name="Sutton G.G."/>
            <person name="Nierman W.C."/>
            <person name="Fouts D.E."/>
        </authorList>
    </citation>
    <scope>NUCLEOTIDE SEQUENCE [LARGE SCALE GENOMIC DNA]</scope>
    <source>
        <strain evidence="1 2">LT2050</strain>
    </source>
</reference>
<comment type="caution">
    <text evidence="1">The sequence shown here is derived from an EMBL/GenBank/DDBJ whole genome shotgun (WGS) entry which is preliminary data.</text>
</comment>
<dbReference type="AlphaFoldDB" id="M3H4R4"/>
<evidence type="ECO:0000313" key="1">
    <source>
        <dbReference type="EMBL" id="EMG19384.1"/>
    </source>
</evidence>
<dbReference type="EMBL" id="AFMD02000524">
    <property type="protein sequence ID" value="EMG19384.1"/>
    <property type="molecule type" value="Genomic_DNA"/>
</dbReference>
<organism evidence="1 2">
    <name type="scientific">Leptospira interrogans serovar Copenhageni str. LT2050</name>
    <dbReference type="NCBI Taxonomy" id="1001598"/>
    <lineage>
        <taxon>Bacteria</taxon>
        <taxon>Pseudomonadati</taxon>
        <taxon>Spirochaetota</taxon>
        <taxon>Spirochaetia</taxon>
        <taxon>Leptospirales</taxon>
        <taxon>Leptospiraceae</taxon>
        <taxon>Leptospira</taxon>
    </lineage>
</organism>